<sequence length="123" mass="14380">MLLRKVFYKMALLTIEREKEMLFLLKVEVKQMPQMPVKDFLGYVIKEWEYFSRYQRRGKIVAGGKLSGRRGAAAIIDAESNEEVEEIVATLPLFPFFTEIEITPLVPMEKALQDTRRIHSLMK</sequence>
<dbReference type="EMBL" id="CT573071">
    <property type="protein sequence ID" value="CAJ74413.1"/>
    <property type="molecule type" value="Genomic_DNA"/>
</dbReference>
<gene>
    <name evidence="2" type="primary">catC</name>
    <name evidence="2" type="ORF">kuste3650</name>
</gene>
<dbReference type="Pfam" id="PF02426">
    <property type="entry name" value="MIase"/>
    <property type="match status" value="1"/>
</dbReference>
<evidence type="ECO:0000313" key="2">
    <source>
        <dbReference type="EMBL" id="CAJ74413.1"/>
    </source>
</evidence>
<proteinExistence type="predicted"/>
<evidence type="ECO:0000259" key="1">
    <source>
        <dbReference type="Pfam" id="PF02426"/>
    </source>
</evidence>
<dbReference type="AlphaFoldDB" id="Q1Q324"/>
<dbReference type="Gene3D" id="3.30.70.1060">
    <property type="entry name" value="Dimeric alpha+beta barrel"/>
    <property type="match status" value="1"/>
</dbReference>
<reference evidence="2" key="2">
    <citation type="submission" date="2006-01" db="EMBL/GenBank/DDBJ databases">
        <authorList>
            <person name="Genoscope"/>
        </authorList>
    </citation>
    <scope>NUCLEOTIDE SEQUENCE</scope>
</reference>
<keyword evidence="2" id="KW-0413">Isomerase</keyword>
<dbReference type="EC" id="5.3.3.4" evidence="2"/>
<organism evidence="2">
    <name type="scientific">Kuenenia stuttgartiensis</name>
    <dbReference type="NCBI Taxonomy" id="174633"/>
    <lineage>
        <taxon>Bacteria</taxon>
        <taxon>Pseudomonadati</taxon>
        <taxon>Planctomycetota</taxon>
        <taxon>Candidatus Brocadiia</taxon>
        <taxon>Candidatus Brocadiales</taxon>
        <taxon>Candidatus Brocadiaceae</taxon>
        <taxon>Candidatus Kuenenia</taxon>
    </lineage>
</organism>
<accession>Q1Q324</accession>
<reference evidence="2" key="1">
    <citation type="journal article" date="2006" name="Nature">
        <title>Deciphering the evolution and metabolism of an anammox bacterium from a community genome.</title>
        <authorList>
            <person name="Strous M."/>
            <person name="Pelletier E."/>
            <person name="Mangenot S."/>
            <person name="Rattei T."/>
            <person name="Lehner A."/>
            <person name="Taylor M.W."/>
            <person name="Horn M."/>
            <person name="Daims H."/>
            <person name="Bartol-Mavel D."/>
            <person name="Wincker P."/>
            <person name="Barbe V."/>
            <person name="Fonknechten N."/>
            <person name="Vallenet D."/>
            <person name="Segurens B."/>
            <person name="Schenowitz-Truong C."/>
            <person name="Medigue C."/>
            <person name="Collingro A."/>
            <person name="Snel B."/>
            <person name="Dutilh B.E."/>
            <person name="OpDenCamp H.J.M."/>
            <person name="vanDerDrift C."/>
            <person name="Cirpus I."/>
            <person name="vanDePas-Schoonen K.T."/>
            <person name="Harhangi H.R."/>
            <person name="vanNiftrik L."/>
            <person name="Schmid M."/>
            <person name="Keltjens J."/>
            <person name="vanDeVossenberg J."/>
            <person name="Kartal B."/>
            <person name="Meier H."/>
            <person name="Frishman D."/>
            <person name="Huynen M.A."/>
            <person name="Mewes H."/>
            <person name="Weissenbach J."/>
            <person name="Jetten M.S.M."/>
            <person name="Wagner M."/>
            <person name="LePaslier D."/>
        </authorList>
    </citation>
    <scope>NUCLEOTIDE SEQUENCE</scope>
</reference>
<dbReference type="InterPro" id="IPR011008">
    <property type="entry name" value="Dimeric_a/b-barrel"/>
</dbReference>
<feature type="domain" description="Muconolactone isomerase" evidence="1">
    <location>
        <begin position="21"/>
        <end position="106"/>
    </location>
</feature>
<dbReference type="InterPro" id="IPR026029">
    <property type="entry name" value="MLI_dom"/>
</dbReference>
<dbReference type="SUPFAM" id="SSF54909">
    <property type="entry name" value="Dimeric alpha+beta barrel"/>
    <property type="match status" value="1"/>
</dbReference>
<dbReference type="GO" id="GO:0016159">
    <property type="term" value="F:muconolactone delta-isomerase activity"/>
    <property type="evidence" value="ECO:0007669"/>
    <property type="project" value="UniProtKB-EC"/>
</dbReference>
<protein>
    <submittedName>
        <fullName evidence="2">Similar to muconolactone delta-isomerase</fullName>
        <ecNumber evidence="2">5.3.3.4</ecNumber>
    </submittedName>
</protein>
<name>Q1Q324_KUEST</name>